<accession>A0A0L0CEW9</accession>
<comment type="pathway">
    <text evidence="3">tRNA modification; 5-methoxycarbonylmethyl-2-thiouridine-tRNA biosynthesis.</text>
</comment>
<dbReference type="GO" id="GO:0000049">
    <property type="term" value="F:tRNA binding"/>
    <property type="evidence" value="ECO:0007669"/>
    <property type="project" value="TreeGrafter"/>
</dbReference>
<comment type="caution">
    <text evidence="10">The sequence shown here is derived from an EMBL/GenBank/DDBJ whole genome shotgun (WGS) entry which is preliminary data.</text>
</comment>
<dbReference type="AlphaFoldDB" id="A0A0L0CEW9"/>
<gene>
    <name evidence="10" type="ORF">FF38_01066</name>
</gene>
<comment type="subcellular location">
    <subcellularLocation>
        <location evidence="2">Cytoplasm</location>
    </subcellularLocation>
    <subcellularLocation>
        <location evidence="1">Nucleus</location>
    </subcellularLocation>
</comment>
<dbReference type="UniPathway" id="UPA00988"/>
<dbReference type="GO" id="GO:0005634">
    <property type="term" value="C:nucleus"/>
    <property type="evidence" value="ECO:0007669"/>
    <property type="project" value="UniProtKB-SubCell"/>
</dbReference>
<dbReference type="GO" id="GO:0002098">
    <property type="term" value="P:tRNA wobble uridine modification"/>
    <property type="evidence" value="ECO:0007669"/>
    <property type="project" value="InterPro"/>
</dbReference>
<evidence type="ECO:0000256" key="6">
    <source>
        <dbReference type="ARBA" id="ARBA00022490"/>
    </source>
</evidence>
<name>A0A0L0CEW9_LUCCU</name>
<dbReference type="EMBL" id="JRES01000493">
    <property type="protein sequence ID" value="KNC30795.1"/>
    <property type="molecule type" value="Genomic_DNA"/>
</dbReference>
<evidence type="ECO:0000256" key="2">
    <source>
        <dbReference type="ARBA" id="ARBA00004496"/>
    </source>
</evidence>
<keyword evidence="6" id="KW-0963">Cytoplasm</keyword>
<dbReference type="PANTHER" id="PTHR15641:SF1">
    <property type="entry name" value="ELONGATOR COMPLEX PROTEIN 5"/>
    <property type="match status" value="1"/>
</dbReference>
<dbReference type="PANTHER" id="PTHR15641">
    <property type="entry name" value="ELONGATOR COMPLEX PROTEIN 5"/>
    <property type="match status" value="1"/>
</dbReference>
<comment type="similarity">
    <text evidence="4">Belongs to the ELP5 family.</text>
</comment>
<organism evidence="10 11">
    <name type="scientific">Lucilia cuprina</name>
    <name type="common">Green bottle fly</name>
    <name type="synonym">Australian sheep blowfly</name>
    <dbReference type="NCBI Taxonomy" id="7375"/>
    <lineage>
        <taxon>Eukaryota</taxon>
        <taxon>Metazoa</taxon>
        <taxon>Ecdysozoa</taxon>
        <taxon>Arthropoda</taxon>
        <taxon>Hexapoda</taxon>
        <taxon>Insecta</taxon>
        <taxon>Pterygota</taxon>
        <taxon>Neoptera</taxon>
        <taxon>Endopterygota</taxon>
        <taxon>Diptera</taxon>
        <taxon>Brachycera</taxon>
        <taxon>Muscomorpha</taxon>
        <taxon>Oestroidea</taxon>
        <taxon>Calliphoridae</taxon>
        <taxon>Luciliinae</taxon>
        <taxon>Lucilia</taxon>
    </lineage>
</organism>
<dbReference type="GO" id="GO:0033588">
    <property type="term" value="C:elongator holoenzyme complex"/>
    <property type="evidence" value="ECO:0007669"/>
    <property type="project" value="InterPro"/>
</dbReference>
<evidence type="ECO:0000313" key="10">
    <source>
        <dbReference type="EMBL" id="KNC30795.1"/>
    </source>
</evidence>
<evidence type="ECO:0000256" key="3">
    <source>
        <dbReference type="ARBA" id="ARBA00005043"/>
    </source>
</evidence>
<dbReference type="OrthoDB" id="166907at2759"/>
<feature type="region of interest" description="Disordered" evidence="9">
    <location>
        <begin position="229"/>
        <end position="253"/>
    </location>
</feature>
<evidence type="ECO:0000256" key="1">
    <source>
        <dbReference type="ARBA" id="ARBA00004123"/>
    </source>
</evidence>
<evidence type="ECO:0000256" key="5">
    <source>
        <dbReference type="ARBA" id="ARBA00020264"/>
    </source>
</evidence>
<evidence type="ECO:0000256" key="7">
    <source>
        <dbReference type="ARBA" id="ARBA00022694"/>
    </source>
</evidence>
<dbReference type="GO" id="GO:0005829">
    <property type="term" value="C:cytosol"/>
    <property type="evidence" value="ECO:0007669"/>
    <property type="project" value="TreeGrafter"/>
</dbReference>
<keyword evidence="7" id="KW-0819">tRNA processing</keyword>
<keyword evidence="11" id="KW-1185">Reference proteome</keyword>
<dbReference type="STRING" id="7375.A0A0L0CEW9"/>
<keyword evidence="8" id="KW-0539">Nucleus</keyword>
<dbReference type="InterPro" id="IPR019519">
    <property type="entry name" value="Elp5"/>
</dbReference>
<reference evidence="10 11" key="1">
    <citation type="journal article" date="2015" name="Nat. Commun.">
        <title>Lucilia cuprina genome unlocks parasitic fly biology to underpin future interventions.</title>
        <authorList>
            <person name="Anstead C.A."/>
            <person name="Korhonen P.K."/>
            <person name="Young N.D."/>
            <person name="Hall R.S."/>
            <person name="Jex A.R."/>
            <person name="Murali S.C."/>
            <person name="Hughes D.S."/>
            <person name="Lee S.F."/>
            <person name="Perry T."/>
            <person name="Stroehlein A.J."/>
            <person name="Ansell B.R."/>
            <person name="Breugelmans B."/>
            <person name="Hofmann A."/>
            <person name="Qu J."/>
            <person name="Dugan S."/>
            <person name="Lee S.L."/>
            <person name="Chao H."/>
            <person name="Dinh H."/>
            <person name="Han Y."/>
            <person name="Doddapaneni H.V."/>
            <person name="Worley K.C."/>
            <person name="Muzny D.M."/>
            <person name="Ioannidis P."/>
            <person name="Waterhouse R.M."/>
            <person name="Zdobnov E.M."/>
            <person name="James P.J."/>
            <person name="Bagnall N.H."/>
            <person name="Kotze A.C."/>
            <person name="Gibbs R.A."/>
            <person name="Richards S."/>
            <person name="Batterham P."/>
            <person name="Gasser R.B."/>
        </authorList>
    </citation>
    <scope>NUCLEOTIDE SEQUENCE [LARGE SCALE GENOMIC DNA]</scope>
    <source>
        <strain evidence="10 11">LS</strain>
        <tissue evidence="10">Full body</tissue>
    </source>
</reference>
<evidence type="ECO:0000256" key="9">
    <source>
        <dbReference type="SAM" id="MobiDB-lite"/>
    </source>
</evidence>
<evidence type="ECO:0000313" key="11">
    <source>
        <dbReference type="Proteomes" id="UP000037069"/>
    </source>
</evidence>
<feature type="region of interest" description="Disordered" evidence="9">
    <location>
        <begin position="180"/>
        <end position="201"/>
    </location>
</feature>
<evidence type="ECO:0000256" key="4">
    <source>
        <dbReference type="ARBA" id="ARBA00009567"/>
    </source>
</evidence>
<feature type="compositionally biased region" description="Acidic residues" evidence="9">
    <location>
        <begin position="237"/>
        <end position="253"/>
    </location>
</feature>
<proteinExistence type="inferred from homology"/>
<dbReference type="OMA" id="DLLCYQS"/>
<protein>
    <recommendedName>
        <fullName evidence="5">Elongator complex protein 5</fullName>
    </recommendedName>
</protein>
<evidence type="ECO:0000256" key="8">
    <source>
        <dbReference type="ARBA" id="ARBA00023242"/>
    </source>
</evidence>
<sequence length="253" mass="29028">MLSNLIITRQKFVLIKDELGQEKISQKFITQMLKEQGEDVTIKTLAIGEQLNDEATLQKFLNECRLHPQEEGKSWNVILPNLSDFLAYQKVSVIFQFLNNLKNCEHVKRTFLWISLPHLHHDHTQYVVAAFEYMADLVLHLLTANELSYLICKPGGGVTFKHYTYSRTKTEFKVELKSDGDKSKASSAESPDGQKAEQLGTFKIELDEDEMVARNAMKMPYEKAMEATESNIIYTPDDADDFDDEDPDEDLNI</sequence>
<dbReference type="Proteomes" id="UP000037069">
    <property type="component" value="Unassembled WGS sequence"/>
</dbReference>